<keyword evidence="1" id="KW-1133">Transmembrane helix</keyword>
<dbReference type="InterPro" id="IPR003690">
    <property type="entry name" value="MTERF"/>
</dbReference>
<dbReference type="EMBL" id="JAAWWB010000030">
    <property type="protein sequence ID" value="KAG6746347.1"/>
    <property type="molecule type" value="Genomic_DNA"/>
</dbReference>
<dbReference type="Proteomes" id="UP000886885">
    <property type="component" value="Chromosome 15D"/>
</dbReference>
<sequence length="276" mass="31062">MNGKIITSKTSELENQQIRIGDCRHVGFSEQHASDVYELIHKRFFVSPGGCMSFVALDAKLGVLATFHGDDKMEEDSGSMGSIGEVVGFDDRIQEEQMHTGNTEHSLNRLDPVNHGREPRPNIVKYVSVISILIMKFCGIGFAKLYFDSEVLWNRLCRTMLYFVSLLFVLLFGLLGFCTTHTIPIGGKTICISNQIQYFNKSYNIGAAASHVVQLIGKCPQILHCIVEDNLDPKLQLLVKNSIMRHHPWKLFTSNPVILDADLDSQIEPRVGFLQY</sequence>
<evidence type="ECO:0000313" key="3">
    <source>
        <dbReference type="Proteomes" id="UP000886885"/>
    </source>
</evidence>
<name>A0A8X8C9U0_POPTO</name>
<accession>A0A8X8C9U0</accession>
<dbReference type="GO" id="GO:0003676">
    <property type="term" value="F:nucleic acid binding"/>
    <property type="evidence" value="ECO:0007669"/>
    <property type="project" value="InterPro"/>
</dbReference>
<reference evidence="2" key="1">
    <citation type="journal article" date="2020" name="bioRxiv">
        <title>Hybrid origin of Populus tomentosa Carr. identified through genome sequencing and phylogenomic analysis.</title>
        <authorList>
            <person name="An X."/>
            <person name="Gao K."/>
            <person name="Chen Z."/>
            <person name="Li J."/>
            <person name="Yang X."/>
            <person name="Yang X."/>
            <person name="Zhou J."/>
            <person name="Guo T."/>
            <person name="Zhao T."/>
            <person name="Huang S."/>
            <person name="Miao D."/>
            <person name="Khan W.U."/>
            <person name="Rao P."/>
            <person name="Ye M."/>
            <person name="Lei B."/>
            <person name="Liao W."/>
            <person name="Wang J."/>
            <person name="Ji L."/>
            <person name="Li Y."/>
            <person name="Guo B."/>
            <person name="Mustafa N.S."/>
            <person name="Li S."/>
            <person name="Yun Q."/>
            <person name="Keller S.R."/>
            <person name="Mao J."/>
            <person name="Zhang R."/>
            <person name="Strauss S.H."/>
        </authorList>
    </citation>
    <scope>NUCLEOTIDE SEQUENCE</scope>
    <source>
        <strain evidence="2">GM15</strain>
        <tissue evidence="2">Leaf</tissue>
    </source>
</reference>
<proteinExistence type="predicted"/>
<dbReference type="Pfam" id="PF02536">
    <property type="entry name" value="mTERF"/>
    <property type="match status" value="1"/>
</dbReference>
<gene>
    <name evidence="2" type="ORF">POTOM_050887</name>
</gene>
<organism evidence="2 3">
    <name type="scientific">Populus tomentosa</name>
    <name type="common">Chinese white poplar</name>
    <dbReference type="NCBI Taxonomy" id="118781"/>
    <lineage>
        <taxon>Eukaryota</taxon>
        <taxon>Viridiplantae</taxon>
        <taxon>Streptophyta</taxon>
        <taxon>Embryophyta</taxon>
        <taxon>Tracheophyta</taxon>
        <taxon>Spermatophyta</taxon>
        <taxon>Magnoliopsida</taxon>
        <taxon>eudicotyledons</taxon>
        <taxon>Gunneridae</taxon>
        <taxon>Pentapetalae</taxon>
        <taxon>rosids</taxon>
        <taxon>fabids</taxon>
        <taxon>Malpighiales</taxon>
        <taxon>Salicaceae</taxon>
        <taxon>Saliceae</taxon>
        <taxon>Populus</taxon>
    </lineage>
</organism>
<dbReference type="AlphaFoldDB" id="A0A8X8C9U0"/>
<keyword evidence="1" id="KW-0812">Transmembrane</keyword>
<evidence type="ECO:0000313" key="2">
    <source>
        <dbReference type="EMBL" id="KAG6746347.1"/>
    </source>
</evidence>
<feature type="transmembrane region" description="Helical" evidence="1">
    <location>
        <begin position="159"/>
        <end position="178"/>
    </location>
</feature>
<protein>
    <submittedName>
        <fullName evidence="2">Uncharacterized protein</fullName>
    </submittedName>
</protein>
<keyword evidence="1" id="KW-0472">Membrane</keyword>
<comment type="caution">
    <text evidence="2">The sequence shown here is derived from an EMBL/GenBank/DDBJ whole genome shotgun (WGS) entry which is preliminary data.</text>
</comment>
<keyword evidence="3" id="KW-1185">Reference proteome</keyword>
<evidence type="ECO:0000256" key="1">
    <source>
        <dbReference type="SAM" id="Phobius"/>
    </source>
</evidence>